<accession>A0ABP3UXU4</accession>
<dbReference type="EMBL" id="BAAACG010000010">
    <property type="protein sequence ID" value="GAA0743726.1"/>
    <property type="molecule type" value="Genomic_DNA"/>
</dbReference>
<dbReference type="CDD" id="cd00165">
    <property type="entry name" value="S4"/>
    <property type="match status" value="1"/>
</dbReference>
<reference evidence="4" key="1">
    <citation type="journal article" date="2019" name="Int. J. Syst. Evol. Microbiol.">
        <title>The Global Catalogue of Microorganisms (GCM) 10K type strain sequencing project: providing services to taxonomists for standard genome sequencing and annotation.</title>
        <authorList>
            <consortium name="The Broad Institute Genomics Platform"/>
            <consortium name="The Broad Institute Genome Sequencing Center for Infectious Disease"/>
            <person name="Wu L."/>
            <person name="Ma J."/>
        </authorList>
    </citation>
    <scope>NUCLEOTIDE SEQUENCE [LARGE SCALE GENOMIC DNA]</scope>
    <source>
        <strain evidence="4">JCM 1407</strain>
    </source>
</reference>
<sequence>MSQNMFLKGCSLESKDVLKDIYNKAFLSDKTRKSIYTEKFYTPNILNYINKLDKYFDIDIVTYGIFEESERKIVCFNLKDLDEVPIVLMKISYNSKFQTLKHKDFLGALMSLGIKREKMGDVLLKEDICYVPVFRELYDYIKLNLTHIAKTPCIIEKVDLKTQVIPEFNFKKILIRVSSNRIDSIVSSLCNVSRSKALQFISQGKVLLNYNQTLKKDKDVTKHSVIVIRGYGKFKMVEKVGFTSKGKLKILFKKFI</sequence>
<dbReference type="InterPro" id="IPR040591">
    <property type="entry name" value="RqcP2_RBD"/>
</dbReference>
<dbReference type="Gene3D" id="3.30.70.330">
    <property type="match status" value="1"/>
</dbReference>
<evidence type="ECO:0000313" key="4">
    <source>
        <dbReference type="Proteomes" id="UP001501510"/>
    </source>
</evidence>
<feature type="domain" description="Ribosome-associated protein quality control protein P2 RNA-binding" evidence="2">
    <location>
        <begin position="85"/>
        <end position="160"/>
    </location>
</feature>
<dbReference type="SUPFAM" id="SSF55174">
    <property type="entry name" value="Alpha-L RNA-binding motif"/>
    <property type="match status" value="1"/>
</dbReference>
<organism evidence="3 4">
    <name type="scientific">Clostridium oceanicum</name>
    <dbReference type="NCBI Taxonomy" id="1543"/>
    <lineage>
        <taxon>Bacteria</taxon>
        <taxon>Bacillati</taxon>
        <taxon>Bacillota</taxon>
        <taxon>Clostridia</taxon>
        <taxon>Eubacteriales</taxon>
        <taxon>Clostridiaceae</taxon>
        <taxon>Clostridium</taxon>
    </lineage>
</organism>
<protein>
    <submittedName>
        <fullName evidence="3">YlmH/Sll1252 family protein</fullName>
    </submittedName>
</protein>
<comment type="caution">
    <text evidence="3">The sequence shown here is derived from an EMBL/GenBank/DDBJ whole genome shotgun (WGS) entry which is preliminary data.</text>
</comment>
<dbReference type="PROSITE" id="PS50889">
    <property type="entry name" value="S4"/>
    <property type="match status" value="1"/>
</dbReference>
<keyword evidence="1" id="KW-0694">RNA-binding</keyword>
<evidence type="ECO:0000313" key="3">
    <source>
        <dbReference type="EMBL" id="GAA0743726.1"/>
    </source>
</evidence>
<keyword evidence="4" id="KW-1185">Reference proteome</keyword>
<evidence type="ECO:0000259" key="2">
    <source>
        <dbReference type="Pfam" id="PF17774"/>
    </source>
</evidence>
<dbReference type="Pfam" id="PF17774">
    <property type="entry name" value="YlmH_RBD"/>
    <property type="match status" value="1"/>
</dbReference>
<proteinExistence type="predicted"/>
<dbReference type="Proteomes" id="UP001501510">
    <property type="component" value="Unassembled WGS sequence"/>
</dbReference>
<name>A0ABP3UXU4_9CLOT</name>
<evidence type="ECO:0000256" key="1">
    <source>
        <dbReference type="PROSITE-ProRule" id="PRU00182"/>
    </source>
</evidence>
<gene>
    <name evidence="3" type="ORF">GCM10008906_27830</name>
</gene>
<dbReference type="InterPro" id="IPR012677">
    <property type="entry name" value="Nucleotide-bd_a/b_plait_sf"/>
</dbReference>